<feature type="domain" description="Non-haem dioxygenase N-terminal" evidence="1">
    <location>
        <begin position="60"/>
        <end position="183"/>
    </location>
</feature>
<dbReference type="GeneID" id="68110817"/>
<dbReference type="Proteomes" id="UP000444721">
    <property type="component" value="Unassembled WGS sequence"/>
</dbReference>
<dbReference type="SUPFAM" id="SSF51197">
    <property type="entry name" value="Clavaminate synthase-like"/>
    <property type="match status" value="1"/>
</dbReference>
<dbReference type="EMBL" id="VFQX01000034">
    <property type="protein sequence ID" value="KAF0977607.1"/>
    <property type="molecule type" value="Genomic_DNA"/>
</dbReference>
<proteinExistence type="predicted"/>
<reference evidence="2 3" key="1">
    <citation type="journal article" date="2019" name="Sci. Rep.">
        <title>Nanopore sequencing improves the draft genome of the human pathogenic amoeba Naegleria fowleri.</title>
        <authorList>
            <person name="Liechti N."/>
            <person name="Schurch N."/>
            <person name="Bruggmann R."/>
            <person name="Wittwer M."/>
        </authorList>
    </citation>
    <scope>NUCLEOTIDE SEQUENCE [LARGE SCALE GENOMIC DNA]</scope>
    <source>
        <strain evidence="2 3">ATCC 30894</strain>
    </source>
</reference>
<dbReference type="Pfam" id="PF14226">
    <property type="entry name" value="DIOX_N"/>
    <property type="match status" value="1"/>
</dbReference>
<comment type="caution">
    <text evidence="2">The sequence shown here is derived from an EMBL/GenBank/DDBJ whole genome shotgun (WGS) entry which is preliminary data.</text>
</comment>
<dbReference type="OrthoDB" id="438224at2759"/>
<dbReference type="InterPro" id="IPR027443">
    <property type="entry name" value="IPNS-like_sf"/>
</dbReference>
<evidence type="ECO:0000313" key="3">
    <source>
        <dbReference type="Proteomes" id="UP000444721"/>
    </source>
</evidence>
<keyword evidence="3" id="KW-1185">Reference proteome</keyword>
<evidence type="ECO:0000259" key="1">
    <source>
        <dbReference type="Pfam" id="PF14226"/>
    </source>
</evidence>
<dbReference type="PANTHER" id="PTHR48420">
    <property type="entry name" value="NON-HAEM DIOXYGENASE N-TERMINAL DOMAIN-CONTAINING PROTEIN"/>
    <property type="match status" value="1"/>
</dbReference>
<dbReference type="InterPro" id="IPR026992">
    <property type="entry name" value="DIOX_N"/>
</dbReference>
<dbReference type="AlphaFoldDB" id="A0A6A5BKS7"/>
<dbReference type="Gene3D" id="2.60.120.330">
    <property type="entry name" value="B-lactam Antibiotic, Isopenicillin N Synthase, Chain"/>
    <property type="match status" value="1"/>
</dbReference>
<gene>
    <name evidence="2" type="ORF">FDP41_003599</name>
</gene>
<evidence type="ECO:0000313" key="2">
    <source>
        <dbReference type="EMBL" id="KAF0977607.1"/>
    </source>
</evidence>
<sequence>MRGGLTIGHYDDGNVDFRAQTNLDKIAAKKRLKKISSSQKIFTTSHNMSAPSEPIEIAKVVDLDYNDLVNDVDLTDKIAEAYGPEGLGLLTVSNVPNVMEYRQAILPLAYKFANLPDEIKNKYVHEKSNFSFGWSHGKEKFNGKTDVFKGSYYANPEVDVPVEDKETQEQYPFYCTPNIWPKEDLPEMENAFKNMGQLVVSVGLLVAKQCDRYVQKNCPTCAPNMLYKTISESKNTKSRLLYYYPRSDEDAKENDVESDDGWCGLHLDHGSLTGLTAAMYFRDGKVVENDDPKAGLYIKGRKGNYIKAGYRPDQLAYQIGESAQVQSGGLLQATPHLVRGPRTPGIGRATLANFMQPKHSDKMDIPPGKTAEDCNVKHFEEGMTFHEFSEKKFSEYY</sequence>
<dbReference type="VEuPathDB" id="AmoebaDB:NF0118120"/>
<accession>A0A6A5BKS7</accession>
<dbReference type="RefSeq" id="XP_044562320.1">
    <property type="nucleotide sequence ID" value="XM_044706920.1"/>
</dbReference>
<dbReference type="PANTHER" id="PTHR48420:SF1">
    <property type="entry name" value="NON-HAEM DIOXYGENASE N-TERMINAL DOMAIN-CONTAINING PROTEIN"/>
    <property type="match status" value="1"/>
</dbReference>
<dbReference type="VEuPathDB" id="AmoebaDB:NfTy_070220"/>
<protein>
    <recommendedName>
        <fullName evidence="1">Non-haem dioxygenase N-terminal domain-containing protein</fullName>
    </recommendedName>
</protein>
<dbReference type="OMA" id="LYIHSRT"/>
<organism evidence="2 3">
    <name type="scientific">Naegleria fowleri</name>
    <name type="common">Brain eating amoeba</name>
    <dbReference type="NCBI Taxonomy" id="5763"/>
    <lineage>
        <taxon>Eukaryota</taxon>
        <taxon>Discoba</taxon>
        <taxon>Heterolobosea</taxon>
        <taxon>Tetramitia</taxon>
        <taxon>Eutetramitia</taxon>
        <taxon>Vahlkampfiidae</taxon>
        <taxon>Naegleria</taxon>
    </lineage>
</organism>
<dbReference type="VEuPathDB" id="AmoebaDB:FDP41_003599"/>
<name>A0A6A5BKS7_NAEFO</name>